<dbReference type="AlphaFoldDB" id="A0AAD9R6E9"/>
<dbReference type="GO" id="GO:0006457">
    <property type="term" value="P:protein folding"/>
    <property type="evidence" value="ECO:0007669"/>
    <property type="project" value="TreeGrafter"/>
</dbReference>
<organism evidence="2 3">
    <name type="scientific">Acropora cervicornis</name>
    <name type="common">Staghorn coral</name>
    <dbReference type="NCBI Taxonomy" id="6130"/>
    <lineage>
        <taxon>Eukaryota</taxon>
        <taxon>Metazoa</taxon>
        <taxon>Cnidaria</taxon>
        <taxon>Anthozoa</taxon>
        <taxon>Hexacorallia</taxon>
        <taxon>Scleractinia</taxon>
        <taxon>Astrocoeniina</taxon>
        <taxon>Acroporidae</taxon>
        <taxon>Acropora</taxon>
    </lineage>
</organism>
<dbReference type="PANTHER" id="PTHR46035">
    <property type="entry name" value="TETRATRICOPEPTIDE REPEAT PROTEIN 4"/>
    <property type="match status" value="1"/>
</dbReference>
<name>A0AAD9R6E9_ACRCE</name>
<evidence type="ECO:0000313" key="2">
    <source>
        <dbReference type="EMBL" id="KAK2573879.1"/>
    </source>
</evidence>
<proteinExistence type="predicted"/>
<reference evidence="2" key="1">
    <citation type="journal article" date="2023" name="G3 (Bethesda)">
        <title>Whole genome assembly and annotation of the endangered Caribbean coral Acropora cervicornis.</title>
        <authorList>
            <person name="Selwyn J.D."/>
            <person name="Vollmer S.V."/>
        </authorList>
    </citation>
    <scope>NUCLEOTIDE SEQUENCE</scope>
    <source>
        <strain evidence="2">K2</strain>
    </source>
</reference>
<dbReference type="InterPro" id="IPR011990">
    <property type="entry name" value="TPR-like_helical_dom_sf"/>
</dbReference>
<dbReference type="GO" id="GO:0051879">
    <property type="term" value="F:Hsp90 protein binding"/>
    <property type="evidence" value="ECO:0007669"/>
    <property type="project" value="TreeGrafter"/>
</dbReference>
<comment type="caution">
    <text evidence="2">The sequence shown here is derived from an EMBL/GenBank/DDBJ whole genome shotgun (WGS) entry which is preliminary data.</text>
</comment>
<dbReference type="GO" id="GO:0005829">
    <property type="term" value="C:cytosol"/>
    <property type="evidence" value="ECO:0007669"/>
    <property type="project" value="TreeGrafter"/>
</dbReference>
<dbReference type="EMBL" id="JARQWQ010000002">
    <property type="protein sequence ID" value="KAK2573879.1"/>
    <property type="molecule type" value="Genomic_DNA"/>
</dbReference>
<feature type="region of interest" description="Disordered" evidence="1">
    <location>
        <begin position="123"/>
        <end position="165"/>
    </location>
</feature>
<keyword evidence="3" id="KW-1185">Reference proteome</keyword>
<dbReference type="PANTHER" id="PTHR46035:SF1">
    <property type="entry name" value="TETRATRICOPEPTIDE REPEAT PROTEIN 4"/>
    <property type="match status" value="1"/>
</dbReference>
<gene>
    <name evidence="2" type="ORF">P5673_001586</name>
</gene>
<dbReference type="InterPro" id="IPR019734">
    <property type="entry name" value="TPR_rpt"/>
</dbReference>
<accession>A0AAD9R6E9</accession>
<feature type="compositionally biased region" description="Basic and acidic residues" evidence="1">
    <location>
        <begin position="126"/>
        <end position="136"/>
    </location>
</feature>
<sequence>MAEDANQSEVLPVEGANTLDSNKDLLSEKAEVFLCKGNERCREKDFVDAIRLYTEGIEVNCKDDEVKAKLHSNRAKAYFDLGARASFELKELEETITWCEKGLDIDHENSALSKLKETTISVLSKSQHEAEGKDPSDSSNTRSISEAEPENDANETNLRSKAKTE</sequence>
<dbReference type="GO" id="GO:0030544">
    <property type="term" value="F:Hsp70 protein binding"/>
    <property type="evidence" value="ECO:0007669"/>
    <property type="project" value="TreeGrafter"/>
</dbReference>
<evidence type="ECO:0000256" key="1">
    <source>
        <dbReference type="SAM" id="MobiDB-lite"/>
    </source>
</evidence>
<dbReference type="GO" id="GO:0005634">
    <property type="term" value="C:nucleus"/>
    <property type="evidence" value="ECO:0007669"/>
    <property type="project" value="TreeGrafter"/>
</dbReference>
<reference evidence="2" key="2">
    <citation type="journal article" date="2023" name="Science">
        <title>Genomic signatures of disease resistance in endangered staghorn corals.</title>
        <authorList>
            <person name="Vollmer S.V."/>
            <person name="Selwyn J.D."/>
            <person name="Despard B.A."/>
            <person name="Roesel C.L."/>
        </authorList>
    </citation>
    <scope>NUCLEOTIDE SEQUENCE</scope>
    <source>
        <strain evidence="2">K2</strain>
    </source>
</reference>
<dbReference type="Proteomes" id="UP001249851">
    <property type="component" value="Unassembled WGS sequence"/>
</dbReference>
<dbReference type="SUPFAM" id="SSF48452">
    <property type="entry name" value="TPR-like"/>
    <property type="match status" value="1"/>
</dbReference>
<protein>
    <submittedName>
        <fullName evidence="2">Tetratricopeptide repeat protein 4</fullName>
    </submittedName>
</protein>
<dbReference type="SMART" id="SM00028">
    <property type="entry name" value="TPR"/>
    <property type="match status" value="2"/>
</dbReference>
<dbReference type="Gene3D" id="1.25.40.10">
    <property type="entry name" value="Tetratricopeptide repeat domain"/>
    <property type="match status" value="1"/>
</dbReference>
<evidence type="ECO:0000313" key="3">
    <source>
        <dbReference type="Proteomes" id="UP001249851"/>
    </source>
</evidence>